<proteinExistence type="predicted"/>
<gene>
    <name evidence="1" type="ORF">BT63DRAFT_444403</name>
</gene>
<keyword evidence="2" id="KW-1185">Reference proteome</keyword>
<organism evidence="1 2">
    <name type="scientific">Microthyrium microscopicum</name>
    <dbReference type="NCBI Taxonomy" id="703497"/>
    <lineage>
        <taxon>Eukaryota</taxon>
        <taxon>Fungi</taxon>
        <taxon>Dikarya</taxon>
        <taxon>Ascomycota</taxon>
        <taxon>Pezizomycotina</taxon>
        <taxon>Dothideomycetes</taxon>
        <taxon>Dothideomycetes incertae sedis</taxon>
        <taxon>Microthyriales</taxon>
        <taxon>Microthyriaceae</taxon>
        <taxon>Microthyrium</taxon>
    </lineage>
</organism>
<name>A0A6A6TYA0_9PEZI</name>
<reference evidence="1" key="1">
    <citation type="journal article" date="2020" name="Stud. Mycol.">
        <title>101 Dothideomycetes genomes: a test case for predicting lifestyles and emergence of pathogens.</title>
        <authorList>
            <person name="Haridas S."/>
            <person name="Albert R."/>
            <person name="Binder M."/>
            <person name="Bloem J."/>
            <person name="Labutti K."/>
            <person name="Salamov A."/>
            <person name="Andreopoulos B."/>
            <person name="Baker S."/>
            <person name="Barry K."/>
            <person name="Bills G."/>
            <person name="Bluhm B."/>
            <person name="Cannon C."/>
            <person name="Castanera R."/>
            <person name="Culley D."/>
            <person name="Daum C."/>
            <person name="Ezra D."/>
            <person name="Gonzalez J."/>
            <person name="Henrissat B."/>
            <person name="Kuo A."/>
            <person name="Liang C."/>
            <person name="Lipzen A."/>
            <person name="Lutzoni F."/>
            <person name="Magnuson J."/>
            <person name="Mondo S."/>
            <person name="Nolan M."/>
            <person name="Ohm R."/>
            <person name="Pangilinan J."/>
            <person name="Park H.-J."/>
            <person name="Ramirez L."/>
            <person name="Alfaro M."/>
            <person name="Sun H."/>
            <person name="Tritt A."/>
            <person name="Yoshinaga Y."/>
            <person name="Zwiers L.-H."/>
            <person name="Turgeon B."/>
            <person name="Goodwin S."/>
            <person name="Spatafora J."/>
            <person name="Crous P."/>
            <person name="Grigoriev I."/>
        </authorList>
    </citation>
    <scope>NUCLEOTIDE SEQUENCE</scope>
    <source>
        <strain evidence="1">CBS 115976</strain>
    </source>
</reference>
<dbReference type="EMBL" id="MU004244">
    <property type="protein sequence ID" value="KAF2663973.1"/>
    <property type="molecule type" value="Genomic_DNA"/>
</dbReference>
<evidence type="ECO:0000313" key="1">
    <source>
        <dbReference type="EMBL" id="KAF2663973.1"/>
    </source>
</evidence>
<evidence type="ECO:0000313" key="2">
    <source>
        <dbReference type="Proteomes" id="UP000799302"/>
    </source>
</evidence>
<sequence>MSSRFSGQTYLYQSQHYYNLGDKLSKAVRPKSRQTQETAKHGLGAMSILPVEVIQMTLLEVDLKALLQFRAVNRHAQQLVEGLHEYKAVITHAQLALRGSLRIGAQITLRALNDKLCTTKCDGCGDFGGYLYLITCQRVCFRCICENPQFLPLTEWDAREILGLKGVKFAKFAAQITVVAGLYGYDSTLYSVKSRFRLLDYESARDFALARHGYSEAMKQSVSDRQAEDLRRANEAIRVKNLQISDSSRHRPQLTRLRKWDISRDEGREDWRRFAAIVVQPPLNKASGLVELGFYCVGCRDMEAQDEYFGPSPNAQSMRQFTESTFATHLQIYGDIQNDKHVMPH</sequence>
<dbReference type="OrthoDB" id="2687876at2759"/>
<dbReference type="AlphaFoldDB" id="A0A6A6TYA0"/>
<evidence type="ECO:0008006" key="3">
    <source>
        <dbReference type="Google" id="ProtNLM"/>
    </source>
</evidence>
<protein>
    <recommendedName>
        <fullName evidence="3">F-box domain-containing protein</fullName>
    </recommendedName>
</protein>
<accession>A0A6A6TYA0</accession>
<dbReference type="Proteomes" id="UP000799302">
    <property type="component" value="Unassembled WGS sequence"/>
</dbReference>